<keyword evidence="4 5" id="KW-0472">Membrane</keyword>
<dbReference type="Proteomes" id="UP000823399">
    <property type="component" value="Unassembled WGS sequence"/>
</dbReference>
<evidence type="ECO:0008006" key="8">
    <source>
        <dbReference type="Google" id="ProtNLM"/>
    </source>
</evidence>
<name>A0A9P7FJJ6_9AGAM</name>
<comment type="subcellular location">
    <subcellularLocation>
        <location evidence="1">Membrane</location>
        <topology evidence="1">Multi-pass membrane protein</topology>
    </subcellularLocation>
</comment>
<evidence type="ECO:0000256" key="4">
    <source>
        <dbReference type="ARBA" id="ARBA00023136"/>
    </source>
</evidence>
<dbReference type="Pfam" id="PF01124">
    <property type="entry name" value="MAPEG"/>
    <property type="match status" value="1"/>
</dbReference>
<dbReference type="GO" id="GO:0005635">
    <property type="term" value="C:nuclear envelope"/>
    <property type="evidence" value="ECO:0007669"/>
    <property type="project" value="TreeGrafter"/>
</dbReference>
<organism evidence="6 7">
    <name type="scientific">Suillus discolor</name>
    <dbReference type="NCBI Taxonomy" id="1912936"/>
    <lineage>
        <taxon>Eukaryota</taxon>
        <taxon>Fungi</taxon>
        <taxon>Dikarya</taxon>
        <taxon>Basidiomycota</taxon>
        <taxon>Agaricomycotina</taxon>
        <taxon>Agaricomycetes</taxon>
        <taxon>Agaricomycetidae</taxon>
        <taxon>Boletales</taxon>
        <taxon>Suillineae</taxon>
        <taxon>Suillaceae</taxon>
        <taxon>Suillus</taxon>
    </lineage>
</organism>
<protein>
    <recommendedName>
        <fullName evidence="8">Membrane-associated proteins in eicosanoid and glutathione metabolism</fullName>
    </recommendedName>
</protein>
<evidence type="ECO:0000313" key="7">
    <source>
        <dbReference type="Proteomes" id="UP000823399"/>
    </source>
</evidence>
<dbReference type="InterPro" id="IPR023352">
    <property type="entry name" value="MAPEG-like_dom_sf"/>
</dbReference>
<dbReference type="GO" id="GO:0004364">
    <property type="term" value="F:glutathione transferase activity"/>
    <property type="evidence" value="ECO:0007669"/>
    <property type="project" value="TreeGrafter"/>
</dbReference>
<dbReference type="EMBL" id="JABBWM010000001">
    <property type="protein sequence ID" value="KAG2120660.1"/>
    <property type="molecule type" value="Genomic_DNA"/>
</dbReference>
<evidence type="ECO:0000313" key="6">
    <source>
        <dbReference type="EMBL" id="KAG2120660.1"/>
    </source>
</evidence>
<dbReference type="SUPFAM" id="SSF161084">
    <property type="entry name" value="MAPEG domain-like"/>
    <property type="match status" value="1"/>
</dbReference>
<proteinExistence type="predicted"/>
<dbReference type="GeneID" id="64697078"/>
<keyword evidence="7" id="KW-1185">Reference proteome</keyword>
<feature type="transmembrane region" description="Helical" evidence="5">
    <location>
        <begin position="117"/>
        <end position="139"/>
    </location>
</feature>
<dbReference type="RefSeq" id="XP_041300036.1">
    <property type="nucleotide sequence ID" value="XM_041434819.1"/>
</dbReference>
<evidence type="ECO:0000256" key="1">
    <source>
        <dbReference type="ARBA" id="ARBA00004141"/>
    </source>
</evidence>
<dbReference type="PANTHER" id="PTHR10250">
    <property type="entry name" value="MICROSOMAL GLUTATHIONE S-TRANSFERASE"/>
    <property type="match status" value="1"/>
</dbReference>
<comment type="caution">
    <text evidence="6">The sequence shown here is derived from an EMBL/GenBank/DDBJ whole genome shotgun (WGS) entry which is preliminary data.</text>
</comment>
<dbReference type="OrthoDB" id="410651at2759"/>
<sequence>MTLPDGYGYVPSSLITIGWVLVWQSIMVGRYRKRAGIEFPQLYAEKAEVKDSAAALRFNCMQRAHQNTLETAPVVFVSTVMAGLKYPALATAICVAYSFARIAYTIGYKSGQPKRRVYGSIVSNFSVLGLLSTATYVAYQLLPSCQ</sequence>
<dbReference type="PANTHER" id="PTHR10250:SF26">
    <property type="entry name" value="GLUTATHIONE S-TRANSFERASE 3, MITOCHONDRIAL"/>
    <property type="match status" value="1"/>
</dbReference>
<evidence type="ECO:0000256" key="3">
    <source>
        <dbReference type="ARBA" id="ARBA00022989"/>
    </source>
</evidence>
<reference evidence="6" key="1">
    <citation type="journal article" date="2020" name="New Phytol.">
        <title>Comparative genomics reveals dynamic genome evolution in host specialist ectomycorrhizal fungi.</title>
        <authorList>
            <person name="Lofgren L.A."/>
            <person name="Nguyen N.H."/>
            <person name="Vilgalys R."/>
            <person name="Ruytinx J."/>
            <person name="Liao H.L."/>
            <person name="Branco S."/>
            <person name="Kuo A."/>
            <person name="LaButti K."/>
            <person name="Lipzen A."/>
            <person name="Andreopoulos W."/>
            <person name="Pangilinan J."/>
            <person name="Riley R."/>
            <person name="Hundley H."/>
            <person name="Na H."/>
            <person name="Barry K."/>
            <person name="Grigoriev I.V."/>
            <person name="Stajich J.E."/>
            <person name="Kennedy P.G."/>
        </authorList>
    </citation>
    <scope>NUCLEOTIDE SEQUENCE</scope>
    <source>
        <strain evidence="6">FC423</strain>
    </source>
</reference>
<dbReference type="GO" id="GO:0016020">
    <property type="term" value="C:membrane"/>
    <property type="evidence" value="ECO:0007669"/>
    <property type="project" value="UniProtKB-SubCell"/>
</dbReference>
<evidence type="ECO:0000256" key="5">
    <source>
        <dbReference type="SAM" id="Phobius"/>
    </source>
</evidence>
<dbReference type="AlphaFoldDB" id="A0A9P7FJJ6"/>
<accession>A0A9P7FJJ6</accession>
<dbReference type="InterPro" id="IPR001129">
    <property type="entry name" value="Membr-assoc_MAPEG"/>
</dbReference>
<dbReference type="InterPro" id="IPR050997">
    <property type="entry name" value="MAPEG"/>
</dbReference>
<keyword evidence="3 5" id="KW-1133">Transmembrane helix</keyword>
<keyword evidence="2 5" id="KW-0812">Transmembrane</keyword>
<gene>
    <name evidence="6" type="ORF">F5147DRAFT_662792</name>
</gene>
<dbReference type="GO" id="GO:0004602">
    <property type="term" value="F:glutathione peroxidase activity"/>
    <property type="evidence" value="ECO:0007669"/>
    <property type="project" value="TreeGrafter"/>
</dbReference>
<dbReference type="Gene3D" id="1.20.120.550">
    <property type="entry name" value="Membrane associated eicosanoid/glutathione metabolism-like domain"/>
    <property type="match status" value="1"/>
</dbReference>
<dbReference type="GO" id="GO:0005783">
    <property type="term" value="C:endoplasmic reticulum"/>
    <property type="evidence" value="ECO:0007669"/>
    <property type="project" value="TreeGrafter"/>
</dbReference>
<evidence type="ECO:0000256" key="2">
    <source>
        <dbReference type="ARBA" id="ARBA00022692"/>
    </source>
</evidence>
<feature type="transmembrane region" description="Helical" evidence="5">
    <location>
        <begin position="6"/>
        <end position="26"/>
    </location>
</feature>